<evidence type="ECO:0008006" key="5">
    <source>
        <dbReference type="Google" id="ProtNLM"/>
    </source>
</evidence>
<feature type="compositionally biased region" description="Polar residues" evidence="1">
    <location>
        <begin position="106"/>
        <end position="116"/>
    </location>
</feature>
<comment type="caution">
    <text evidence="3">The sequence shown here is derived from an EMBL/GenBank/DDBJ whole genome shotgun (WGS) entry which is preliminary data.</text>
</comment>
<proteinExistence type="predicted"/>
<keyword evidence="2" id="KW-0732">Signal</keyword>
<dbReference type="InterPro" id="IPR038412">
    <property type="entry name" value="Pepsin-I3_sf"/>
</dbReference>
<dbReference type="Proteomes" id="UP001608902">
    <property type="component" value="Unassembled WGS sequence"/>
</dbReference>
<name>A0ABD6EUV7_9BILA</name>
<dbReference type="EMBL" id="JBGFUD010013602">
    <property type="protein sequence ID" value="MFH4983750.1"/>
    <property type="molecule type" value="Genomic_DNA"/>
</dbReference>
<organism evidence="3 4">
    <name type="scientific">Gnathostoma spinigerum</name>
    <dbReference type="NCBI Taxonomy" id="75299"/>
    <lineage>
        <taxon>Eukaryota</taxon>
        <taxon>Metazoa</taxon>
        <taxon>Ecdysozoa</taxon>
        <taxon>Nematoda</taxon>
        <taxon>Chromadorea</taxon>
        <taxon>Rhabditida</taxon>
        <taxon>Spirurina</taxon>
        <taxon>Gnathostomatomorpha</taxon>
        <taxon>Gnathostomatoidea</taxon>
        <taxon>Gnathostomatidae</taxon>
        <taxon>Gnathostoma</taxon>
    </lineage>
</organism>
<gene>
    <name evidence="3" type="ORF">AB6A40_010459</name>
</gene>
<feature type="chain" id="PRO_5044760604" description="Pepsin inhibitor-3-like repeated domain-containing protein" evidence="2">
    <location>
        <begin position="18"/>
        <end position="151"/>
    </location>
</feature>
<evidence type="ECO:0000256" key="1">
    <source>
        <dbReference type="SAM" id="MobiDB-lite"/>
    </source>
</evidence>
<evidence type="ECO:0000313" key="4">
    <source>
        <dbReference type="Proteomes" id="UP001608902"/>
    </source>
</evidence>
<dbReference type="Gene3D" id="3.30.1120.50">
    <property type="entry name" value="Pepsin inhibitor-3"/>
    <property type="match status" value="1"/>
</dbReference>
<feature type="region of interest" description="Disordered" evidence="1">
    <location>
        <begin position="105"/>
        <end position="132"/>
    </location>
</feature>
<keyword evidence="4" id="KW-1185">Reference proteome</keyword>
<sequence length="151" mass="17104">MIHYFLLLAFVFVGLEAKPTETDAPLVHESMLLVFNGTSCRVTNGELFINGTSKGNLTDEQKAEMREFFKSTQKLSDAFQQSIMRSFQKMLKYLSESFNRLFGEPSETSKTVADNQTKPKLEESLIDDSSDDITKDLTESSLSFKPPSFCY</sequence>
<protein>
    <recommendedName>
        <fullName evidence="5">Pepsin inhibitor-3-like repeated domain-containing protein</fullName>
    </recommendedName>
</protein>
<accession>A0ABD6EUV7</accession>
<evidence type="ECO:0000313" key="3">
    <source>
        <dbReference type="EMBL" id="MFH4983750.1"/>
    </source>
</evidence>
<reference evidence="3 4" key="1">
    <citation type="submission" date="2024-08" db="EMBL/GenBank/DDBJ databases">
        <title>Gnathostoma spinigerum genome.</title>
        <authorList>
            <person name="Gonzalez-Bertolin B."/>
            <person name="Monzon S."/>
            <person name="Zaballos A."/>
            <person name="Jimenez P."/>
            <person name="Dekumyoy P."/>
            <person name="Varona S."/>
            <person name="Cuesta I."/>
            <person name="Sumanam S."/>
            <person name="Adisakwattana P."/>
            <person name="Gasser R.B."/>
            <person name="Hernandez-Gonzalez A."/>
            <person name="Young N.D."/>
            <person name="Perteguer M.J."/>
        </authorList>
    </citation>
    <scope>NUCLEOTIDE SEQUENCE [LARGE SCALE GENOMIC DNA]</scope>
    <source>
        <strain evidence="3">AL3</strain>
        <tissue evidence="3">Liver</tissue>
    </source>
</reference>
<feature type="signal peptide" evidence="2">
    <location>
        <begin position="1"/>
        <end position="17"/>
    </location>
</feature>
<dbReference type="AlphaFoldDB" id="A0ABD6EUV7"/>
<evidence type="ECO:0000256" key="2">
    <source>
        <dbReference type="SAM" id="SignalP"/>
    </source>
</evidence>